<evidence type="ECO:0000256" key="1">
    <source>
        <dbReference type="SAM" id="MobiDB-lite"/>
    </source>
</evidence>
<keyword evidence="2" id="KW-1133">Transmembrane helix</keyword>
<organism evidence="4 5">
    <name type="scientific">Blautia obeum A2-162</name>
    <dbReference type="NCBI Taxonomy" id="657314"/>
    <lineage>
        <taxon>Bacteria</taxon>
        <taxon>Bacillati</taxon>
        <taxon>Bacillota</taxon>
        <taxon>Clostridia</taxon>
        <taxon>Lachnospirales</taxon>
        <taxon>Lachnospiraceae</taxon>
        <taxon>Blautia</taxon>
    </lineage>
</organism>
<proteinExistence type="predicted"/>
<sequence length="375" mass="40839">MKKLAKSFLVILMGLFMSVNVMADVQTGKTEPDYSTDYYMIVESKAGGIDFYSQPDFDSTKLNDEQIPNGTALHITGEVEDTENNRTWGYTEYHKMNGYAPMDECRPAQSRKEAIDSELYIAGKDHVNYNADYDVKAYAEEGTQKLYQGPGEKYGEVPGVRDIENGETLHITQDAEMVDGSHWGVTTVDGTEGWMNLEKTEEWLKEHPEAQTEAVDAEPVTEETVDTEAAAENAVSAEPVENSEETTASKATKKSATTTTPKAAATPKVTVTPKVTATPAPTETSAPTATTEPAETPAPTAAAEADETPTAAATVEPEKEDTEAAQDESDAESRQASGQDVRSTSGHWYQNPFTWIIAVAVLAIAGLLIYHYKKR</sequence>
<evidence type="ECO:0008006" key="6">
    <source>
        <dbReference type="Google" id="ProtNLM"/>
    </source>
</evidence>
<evidence type="ECO:0000256" key="3">
    <source>
        <dbReference type="SAM" id="SignalP"/>
    </source>
</evidence>
<evidence type="ECO:0000256" key="2">
    <source>
        <dbReference type="SAM" id="Phobius"/>
    </source>
</evidence>
<feature type="compositionally biased region" description="Low complexity" evidence="1">
    <location>
        <begin position="245"/>
        <end position="315"/>
    </location>
</feature>
<feature type="compositionally biased region" description="Acidic residues" evidence="1">
    <location>
        <begin position="318"/>
        <end position="330"/>
    </location>
</feature>
<dbReference type="EMBL" id="FP929054">
    <property type="protein sequence ID" value="CBL23231.1"/>
    <property type="molecule type" value="Genomic_DNA"/>
</dbReference>
<evidence type="ECO:0000313" key="4">
    <source>
        <dbReference type="EMBL" id="CBL23231.1"/>
    </source>
</evidence>
<keyword evidence="3" id="KW-0732">Signal</keyword>
<protein>
    <recommendedName>
        <fullName evidence="6">Bacterial SH3 domain</fullName>
    </recommendedName>
</protein>
<feature type="chain" id="PRO_5003060819" description="Bacterial SH3 domain" evidence="3">
    <location>
        <begin position="24"/>
        <end position="375"/>
    </location>
</feature>
<dbReference type="RefSeq" id="WP_015542050.1">
    <property type="nucleotide sequence ID" value="NC_021022.1"/>
</dbReference>
<feature type="region of interest" description="Disordered" evidence="1">
    <location>
        <begin position="205"/>
        <end position="345"/>
    </location>
</feature>
<feature type="signal peptide" evidence="3">
    <location>
        <begin position="1"/>
        <end position="23"/>
    </location>
</feature>
<dbReference type="KEGG" id="rob:CK5_18400"/>
<dbReference type="PATRIC" id="fig|657314.3.peg.1698"/>
<reference evidence="4 5" key="1">
    <citation type="submission" date="2010-03" db="EMBL/GenBank/DDBJ databases">
        <title>The genome sequence of Ruminococcus obeum A2-162.</title>
        <authorList>
            <consortium name="metaHIT consortium -- http://www.metahit.eu/"/>
            <person name="Pajon A."/>
            <person name="Turner K."/>
            <person name="Parkhill J."/>
            <person name="Duncan S."/>
            <person name="Flint H."/>
        </authorList>
    </citation>
    <scope>NUCLEOTIDE SEQUENCE [LARGE SCALE GENOMIC DNA]</scope>
    <source>
        <strain evidence="4 5">A2-162</strain>
    </source>
</reference>
<keyword evidence="2" id="KW-0812">Transmembrane</keyword>
<feature type="compositionally biased region" description="Acidic residues" evidence="1">
    <location>
        <begin position="215"/>
        <end position="226"/>
    </location>
</feature>
<gene>
    <name evidence="4" type="ORF">CK5_18400</name>
</gene>
<evidence type="ECO:0000313" key="5">
    <source>
        <dbReference type="Proteomes" id="UP000008955"/>
    </source>
</evidence>
<keyword evidence="5" id="KW-1185">Reference proteome</keyword>
<feature type="transmembrane region" description="Helical" evidence="2">
    <location>
        <begin position="353"/>
        <end position="372"/>
    </location>
</feature>
<keyword evidence="2" id="KW-0472">Membrane</keyword>
<accession>D4LR23</accession>
<dbReference type="HOGENOM" id="CLU_835930_0_0_9"/>
<feature type="compositionally biased region" description="Polar residues" evidence="1">
    <location>
        <begin position="334"/>
        <end position="345"/>
    </location>
</feature>
<reference evidence="4 5" key="2">
    <citation type="submission" date="2010-03" db="EMBL/GenBank/DDBJ databases">
        <authorList>
            <person name="Pajon A."/>
        </authorList>
    </citation>
    <scope>NUCLEOTIDE SEQUENCE [LARGE SCALE GENOMIC DNA]</scope>
    <source>
        <strain evidence="4 5">A2-162</strain>
    </source>
</reference>
<dbReference type="Proteomes" id="UP000008955">
    <property type="component" value="Chromosome"/>
</dbReference>
<dbReference type="AlphaFoldDB" id="D4LR23"/>
<name>D4LR23_9FIRM</name>